<dbReference type="OrthoDB" id="9815195at2"/>
<feature type="signal peptide" evidence="1">
    <location>
        <begin position="1"/>
        <end position="18"/>
    </location>
</feature>
<dbReference type="EMBL" id="QKLU01000001">
    <property type="protein sequence ID" value="PYF77372.1"/>
    <property type="molecule type" value="Genomic_DNA"/>
</dbReference>
<organism evidence="2 3">
    <name type="scientific">Pedobacter nutrimenti</name>
    <dbReference type="NCBI Taxonomy" id="1241337"/>
    <lineage>
        <taxon>Bacteria</taxon>
        <taxon>Pseudomonadati</taxon>
        <taxon>Bacteroidota</taxon>
        <taxon>Sphingobacteriia</taxon>
        <taxon>Sphingobacteriales</taxon>
        <taxon>Sphingobacteriaceae</taxon>
        <taxon>Pedobacter</taxon>
    </lineage>
</organism>
<dbReference type="AlphaFoldDB" id="A0A318ULV4"/>
<name>A0A318ULV4_9SPHI</name>
<gene>
    <name evidence="2" type="ORF">B0O44_101854</name>
</gene>
<protein>
    <submittedName>
        <fullName evidence="2">L,D-transpeptidase-like protein</fullName>
    </submittedName>
</protein>
<keyword evidence="3" id="KW-1185">Reference proteome</keyword>
<dbReference type="PANTHER" id="PTHR38477:SF1">
    <property type="entry name" value="MUREIN L,D-TRANSPEPTIDASE CATALYTIC DOMAIN FAMILY PROTEIN"/>
    <property type="match status" value="1"/>
</dbReference>
<dbReference type="Pfam" id="PF13645">
    <property type="entry name" value="YkuD_2"/>
    <property type="match status" value="1"/>
</dbReference>
<evidence type="ECO:0000256" key="1">
    <source>
        <dbReference type="SAM" id="SignalP"/>
    </source>
</evidence>
<dbReference type="PANTHER" id="PTHR38477">
    <property type="entry name" value="HYPOTHETICAL EXPORTED PROTEIN"/>
    <property type="match status" value="1"/>
</dbReference>
<keyword evidence="1" id="KW-0732">Signal</keyword>
<evidence type="ECO:0000313" key="2">
    <source>
        <dbReference type="EMBL" id="PYF77372.1"/>
    </source>
</evidence>
<sequence length="259" mass="28390">MRKSLFGIAWLLMFLCSAATIAWKPVVQEQTQFHAFEDTLYHNYVKNIYDSAGLAGYGLELGVFEKAMTGYLNLKNSGQLSLSKPVLSIVDFDQSSTRKRLWIIDLEKKELLMNTWVAHGQRSGADVATSFSNNNNSLQSSVGFYVTAETYYGQHGISLKLDGMDEGFNSNARSRSIVVHGAAYVGQQSIQVLGRLGRSQGCPAVPAELAGSIIHTIQGKTVLFINANDGKYSSRYLNEHQAAMLAMNTASMTKVADSV</sequence>
<dbReference type="RefSeq" id="WP_110827420.1">
    <property type="nucleotide sequence ID" value="NZ_QKLU01000001.1"/>
</dbReference>
<accession>A0A318ULV4</accession>
<reference evidence="2 3" key="1">
    <citation type="submission" date="2018-06" db="EMBL/GenBank/DDBJ databases">
        <title>Genomic Encyclopedia of Archaeal and Bacterial Type Strains, Phase II (KMG-II): from individual species to whole genera.</title>
        <authorList>
            <person name="Goeker M."/>
        </authorList>
    </citation>
    <scope>NUCLEOTIDE SEQUENCE [LARGE SCALE GENOMIC DNA]</scope>
    <source>
        <strain evidence="2 3">DSM 27372</strain>
    </source>
</reference>
<dbReference type="Proteomes" id="UP000248198">
    <property type="component" value="Unassembled WGS sequence"/>
</dbReference>
<feature type="chain" id="PRO_5016234312" evidence="1">
    <location>
        <begin position="19"/>
        <end position="259"/>
    </location>
</feature>
<evidence type="ECO:0000313" key="3">
    <source>
        <dbReference type="Proteomes" id="UP000248198"/>
    </source>
</evidence>
<comment type="caution">
    <text evidence="2">The sequence shown here is derived from an EMBL/GenBank/DDBJ whole genome shotgun (WGS) entry which is preliminary data.</text>
</comment>
<proteinExistence type="predicted"/>
<dbReference type="InterPro" id="IPR032676">
    <property type="entry name" value="YkuD_2"/>
</dbReference>